<reference evidence="1 2" key="1">
    <citation type="journal article" date="2022" name="DNA Res.">
        <title>Chromosomal-level genome assembly of the orchid tree Bauhinia variegata (Leguminosae; Cercidoideae) supports the allotetraploid origin hypothesis of Bauhinia.</title>
        <authorList>
            <person name="Zhong Y."/>
            <person name="Chen Y."/>
            <person name="Zheng D."/>
            <person name="Pang J."/>
            <person name="Liu Y."/>
            <person name="Luo S."/>
            <person name="Meng S."/>
            <person name="Qian L."/>
            <person name="Wei D."/>
            <person name="Dai S."/>
            <person name="Zhou R."/>
        </authorList>
    </citation>
    <scope>NUCLEOTIDE SEQUENCE [LARGE SCALE GENOMIC DNA]</scope>
    <source>
        <strain evidence="1">BV-YZ2020</strain>
    </source>
</reference>
<dbReference type="EMBL" id="CM039426">
    <property type="protein sequence ID" value="KAI4356056.1"/>
    <property type="molecule type" value="Genomic_DNA"/>
</dbReference>
<evidence type="ECO:0000313" key="1">
    <source>
        <dbReference type="EMBL" id="KAI4356056.1"/>
    </source>
</evidence>
<organism evidence="1 2">
    <name type="scientific">Bauhinia variegata</name>
    <name type="common">Purple orchid tree</name>
    <name type="synonym">Phanera variegata</name>
    <dbReference type="NCBI Taxonomy" id="167791"/>
    <lineage>
        <taxon>Eukaryota</taxon>
        <taxon>Viridiplantae</taxon>
        <taxon>Streptophyta</taxon>
        <taxon>Embryophyta</taxon>
        <taxon>Tracheophyta</taxon>
        <taxon>Spermatophyta</taxon>
        <taxon>Magnoliopsida</taxon>
        <taxon>eudicotyledons</taxon>
        <taxon>Gunneridae</taxon>
        <taxon>Pentapetalae</taxon>
        <taxon>rosids</taxon>
        <taxon>fabids</taxon>
        <taxon>Fabales</taxon>
        <taxon>Fabaceae</taxon>
        <taxon>Cercidoideae</taxon>
        <taxon>Cercideae</taxon>
        <taxon>Bauhiniinae</taxon>
        <taxon>Bauhinia</taxon>
    </lineage>
</organism>
<dbReference type="Proteomes" id="UP000828941">
    <property type="component" value="Chromosome 1"/>
</dbReference>
<proteinExistence type="predicted"/>
<gene>
    <name evidence="1" type="ORF">L6164_000108</name>
</gene>
<accession>A0ACB9Q868</accession>
<comment type="caution">
    <text evidence="1">The sequence shown here is derived from an EMBL/GenBank/DDBJ whole genome shotgun (WGS) entry which is preliminary data.</text>
</comment>
<evidence type="ECO:0000313" key="2">
    <source>
        <dbReference type="Proteomes" id="UP000828941"/>
    </source>
</evidence>
<keyword evidence="2" id="KW-1185">Reference proteome</keyword>
<sequence length="129" mass="14650">MDDLLGLLISISLIKLSGWKSTCLSMAGRATLAKLVMVATPTYTMQSAIIPKAICLEMEKLQRSFVWGHNGDIRRCHYISWNKLCQPKGNWGLGYLELMNKACMMKIGWEIKVKTSELWVQVLSHIYSI</sequence>
<protein>
    <submittedName>
        <fullName evidence="1">Uncharacterized protein</fullName>
    </submittedName>
</protein>
<name>A0ACB9Q868_BAUVA</name>